<feature type="non-terminal residue" evidence="1">
    <location>
        <position position="1"/>
    </location>
</feature>
<gene>
    <name evidence="1" type="ORF">FBU59_007318</name>
</gene>
<dbReference type="EMBL" id="JANBPW010006951">
    <property type="protein sequence ID" value="KAJ1926401.1"/>
    <property type="molecule type" value="Genomic_DNA"/>
</dbReference>
<sequence>RTHPDKGILKEPKKEQSGSRWSLFNSAKWFGNSHKSSSEHLRFAQGAGIPAVRIDDDEAAMEGRVDMGVRTAPSIDFERSTSVVPPLSQERITSTEFWTNFALELDPSKLRRIRFSMPLIVTEFDPETARVSDRNEDSARTVVETTDGILKNSHREGRELAKDATLIVAPPPTADDEDSSSEMRMSAESERSLSGGGVRASSDTRRDSSSTGSERTSCDSLIDKQRGRRPIQWDVGALTSRQYRVQEVWELYERTCKTLDVDPLPS</sequence>
<keyword evidence="2" id="KW-1185">Reference proteome</keyword>
<proteinExistence type="predicted"/>
<evidence type="ECO:0000313" key="1">
    <source>
        <dbReference type="EMBL" id="KAJ1926401.1"/>
    </source>
</evidence>
<dbReference type="Proteomes" id="UP001150603">
    <property type="component" value="Unassembled WGS sequence"/>
</dbReference>
<reference evidence="1" key="1">
    <citation type="submission" date="2022-07" db="EMBL/GenBank/DDBJ databases">
        <title>Phylogenomic reconstructions and comparative analyses of Kickxellomycotina fungi.</title>
        <authorList>
            <person name="Reynolds N.K."/>
            <person name="Stajich J.E."/>
            <person name="Barry K."/>
            <person name="Grigoriev I.V."/>
            <person name="Crous P."/>
            <person name="Smith M.E."/>
        </authorList>
    </citation>
    <scope>NUCLEOTIDE SEQUENCE</scope>
    <source>
        <strain evidence="1">NRRL 5244</strain>
    </source>
</reference>
<protein>
    <submittedName>
        <fullName evidence="1">Uncharacterized protein</fullName>
    </submittedName>
</protein>
<evidence type="ECO:0000313" key="2">
    <source>
        <dbReference type="Proteomes" id="UP001150603"/>
    </source>
</evidence>
<feature type="non-terminal residue" evidence="1">
    <location>
        <position position="266"/>
    </location>
</feature>
<accession>A0ACC1IXI8</accession>
<name>A0ACC1IXI8_9FUNG</name>
<comment type="caution">
    <text evidence="1">The sequence shown here is derived from an EMBL/GenBank/DDBJ whole genome shotgun (WGS) entry which is preliminary data.</text>
</comment>
<organism evidence="1 2">
    <name type="scientific">Linderina macrospora</name>
    <dbReference type="NCBI Taxonomy" id="4868"/>
    <lineage>
        <taxon>Eukaryota</taxon>
        <taxon>Fungi</taxon>
        <taxon>Fungi incertae sedis</taxon>
        <taxon>Zoopagomycota</taxon>
        <taxon>Kickxellomycotina</taxon>
        <taxon>Kickxellomycetes</taxon>
        <taxon>Kickxellales</taxon>
        <taxon>Kickxellaceae</taxon>
        <taxon>Linderina</taxon>
    </lineage>
</organism>